<comment type="similarity">
    <text evidence="1">Belongs to the peptidase C1 family.</text>
</comment>
<reference evidence="4" key="1">
    <citation type="submission" date="2015-06" db="UniProtKB">
        <authorList>
            <consortium name="EnsemblPlants"/>
        </authorList>
    </citation>
    <scope>IDENTIFICATION</scope>
</reference>
<sequence length="161" mass="17734">MAILKALVLGILGCLCFCSSVLAVRELNDDLSMVARHESWMANVRFIESFNVEKRKFYLGVNQFTDLTTRSSRRQMLTRGINKGSRGFLPDSGCCWTFSAVAAMEGNVKLKTGKLVSLSEQELVDCDVHGEDQCCEGGLMDDASKFIIKNGGLTTLDNPQV</sequence>
<proteinExistence type="inferred from homology"/>
<evidence type="ECO:0000256" key="1">
    <source>
        <dbReference type="ARBA" id="ARBA00008455"/>
    </source>
</evidence>
<evidence type="ECO:0000259" key="2">
    <source>
        <dbReference type="Pfam" id="PF00112"/>
    </source>
</evidence>
<dbReference type="EnsemblPlants" id="EMT17617">
    <property type="protein sequence ID" value="EMT17617"/>
    <property type="gene ID" value="F775_25815"/>
</dbReference>
<dbReference type="PANTHER" id="PTHR12411">
    <property type="entry name" value="CYSTEINE PROTEASE FAMILY C1-RELATED"/>
    <property type="match status" value="1"/>
</dbReference>
<dbReference type="Pfam" id="PF00112">
    <property type="entry name" value="Peptidase_C1"/>
    <property type="match status" value="1"/>
</dbReference>
<dbReference type="AlphaFoldDB" id="R7W795"/>
<dbReference type="Pfam" id="PF08246">
    <property type="entry name" value="Inhibitor_I29"/>
    <property type="match status" value="1"/>
</dbReference>
<dbReference type="Gene3D" id="3.90.70.10">
    <property type="entry name" value="Cysteine proteinases"/>
    <property type="match status" value="1"/>
</dbReference>
<feature type="domain" description="Peptidase C1A papain C-terminal" evidence="2">
    <location>
        <begin position="93"/>
        <end position="156"/>
    </location>
</feature>
<dbReference type="InterPro" id="IPR013201">
    <property type="entry name" value="Prot_inhib_I29"/>
</dbReference>
<organism evidence="4">
    <name type="scientific">Aegilops tauschii</name>
    <name type="common">Tausch's goatgrass</name>
    <name type="synonym">Aegilops squarrosa</name>
    <dbReference type="NCBI Taxonomy" id="37682"/>
    <lineage>
        <taxon>Eukaryota</taxon>
        <taxon>Viridiplantae</taxon>
        <taxon>Streptophyta</taxon>
        <taxon>Embryophyta</taxon>
        <taxon>Tracheophyta</taxon>
        <taxon>Spermatophyta</taxon>
        <taxon>Magnoliopsida</taxon>
        <taxon>Liliopsida</taxon>
        <taxon>Poales</taxon>
        <taxon>Poaceae</taxon>
        <taxon>BOP clade</taxon>
        <taxon>Pooideae</taxon>
        <taxon>Triticodae</taxon>
        <taxon>Triticeae</taxon>
        <taxon>Triticinae</taxon>
        <taxon>Aegilops</taxon>
    </lineage>
</organism>
<feature type="domain" description="Cathepsin propeptide inhibitor" evidence="3">
    <location>
        <begin position="34"/>
        <end position="68"/>
    </location>
</feature>
<dbReference type="InterPro" id="IPR000668">
    <property type="entry name" value="Peptidase_C1A_C"/>
</dbReference>
<evidence type="ECO:0000259" key="3">
    <source>
        <dbReference type="Pfam" id="PF08246"/>
    </source>
</evidence>
<accession>R7W795</accession>
<dbReference type="SUPFAM" id="SSF54001">
    <property type="entry name" value="Cysteine proteinases"/>
    <property type="match status" value="1"/>
</dbReference>
<evidence type="ECO:0000313" key="4">
    <source>
        <dbReference type="EnsemblPlants" id="EMT17617"/>
    </source>
</evidence>
<name>R7W795_AEGTA</name>
<protein>
    <submittedName>
        <fullName evidence="4">Cysteine protease 1</fullName>
    </submittedName>
</protein>
<dbReference type="Gene3D" id="1.10.287.2250">
    <property type="match status" value="1"/>
</dbReference>
<dbReference type="GO" id="GO:0008234">
    <property type="term" value="F:cysteine-type peptidase activity"/>
    <property type="evidence" value="ECO:0007669"/>
    <property type="project" value="InterPro"/>
</dbReference>
<dbReference type="InterPro" id="IPR013128">
    <property type="entry name" value="Peptidase_C1A"/>
</dbReference>
<dbReference type="InterPro" id="IPR038765">
    <property type="entry name" value="Papain-like_cys_pep_sf"/>
</dbReference>
<dbReference type="GO" id="GO:0006508">
    <property type="term" value="P:proteolysis"/>
    <property type="evidence" value="ECO:0007669"/>
    <property type="project" value="InterPro"/>
</dbReference>